<evidence type="ECO:0000256" key="1">
    <source>
        <dbReference type="PROSITE-ProRule" id="PRU00339"/>
    </source>
</evidence>
<keyword evidence="5" id="KW-1185">Reference proteome</keyword>
<name>A0A316ED21_9BACT</name>
<dbReference type="InterPro" id="IPR024983">
    <property type="entry name" value="CHAT_dom"/>
</dbReference>
<dbReference type="AlphaFoldDB" id="A0A316ED21"/>
<keyword evidence="1" id="KW-0802">TPR repeat</keyword>
<gene>
    <name evidence="4" type="ORF">LV89_01316</name>
</gene>
<evidence type="ECO:0000313" key="5">
    <source>
        <dbReference type="Proteomes" id="UP000245489"/>
    </source>
</evidence>
<dbReference type="Pfam" id="PF12770">
    <property type="entry name" value="CHAT"/>
    <property type="match status" value="1"/>
</dbReference>
<comment type="caution">
    <text evidence="4">The sequence shown here is derived from an EMBL/GenBank/DDBJ whole genome shotgun (WGS) entry which is preliminary data.</text>
</comment>
<dbReference type="Pfam" id="PF13181">
    <property type="entry name" value="TPR_8"/>
    <property type="match status" value="1"/>
</dbReference>
<feature type="transmembrane region" description="Helical" evidence="2">
    <location>
        <begin position="867"/>
        <end position="885"/>
    </location>
</feature>
<protein>
    <submittedName>
        <fullName evidence="4">CHAT domain-containing protein</fullName>
    </submittedName>
</protein>
<reference evidence="4 5" key="1">
    <citation type="submission" date="2018-05" db="EMBL/GenBank/DDBJ databases">
        <title>Genomic Encyclopedia of Archaeal and Bacterial Type Strains, Phase II (KMG-II): from individual species to whole genera.</title>
        <authorList>
            <person name="Goeker M."/>
        </authorList>
    </citation>
    <scope>NUCLEOTIDE SEQUENCE [LARGE SCALE GENOMIC DNA]</scope>
    <source>
        <strain evidence="4 5">DSM 22214</strain>
    </source>
</reference>
<feature type="repeat" description="TPR" evidence="1">
    <location>
        <begin position="302"/>
        <end position="335"/>
    </location>
</feature>
<evidence type="ECO:0000256" key="2">
    <source>
        <dbReference type="SAM" id="Phobius"/>
    </source>
</evidence>
<proteinExistence type="predicted"/>
<dbReference type="Proteomes" id="UP000245489">
    <property type="component" value="Unassembled WGS sequence"/>
</dbReference>
<evidence type="ECO:0000259" key="3">
    <source>
        <dbReference type="Pfam" id="PF12770"/>
    </source>
</evidence>
<sequence length="894" mass="103445">MLKGLFLIGFLVLINTFILKAQCISEKDISNKITFFNENSITVKDSVMLFLYKTNYEKCNYKKDSCYAKILYLIGLYYFQNQKFSESLSFSQQALSIFNLNSLSYIKSLNSIADSKRKLKHYQESINIYLQVISKAEYLSLAWHLSSNAHRYIANIQYRSGEFQKAIESTILGEKIGIKANQKQLVVENLRERAKALNGLNRTQEAEDAINRAIEQCDTESNLAILYQTRGFIFVNKKDYKGALESFLLASSLFQKYKDYINFNLTCIDIGFLYYDSAHDYEKALFYYNLGLNNFSNSFTKVQLYDNIGAVYWKQKNFKKALAFYQKALTTKDFFKFDNPDITTLPSVKDLQIADYKRTFLIILEDKALAWLDYYKFQHNKKHLQNALDTYKTADRMIDIMRWEQTGEQSKLFWRKKTRSIYQNAIETCFLLNKPEEAFYFFEKSRAVMLNDRLKELGAKQLLSPEDQQQESKYQLEVDNARKLVNNGKINEENQQKLLNAENAQTTFLKQIELKNPTYYRYKYDTSTVNIRDLRRKLKDQSLVEYFVGEEVVYAFVLSQNTMKLHQIKANNYGSVSNEILAMMADENALNKQFVKYLRLSNQFYTQFVKPLALPKGRVSISPDGVILPFSALSFSPMQAEYLVKDYAFSYTYSAKFLNQNKEQIASKSFLGIAPVSFKNNQLKLTGSDVSLQKIASHFSSPQLLLNEKASRRSFLEMMDNYQIVQLYTHALANDTTAQLYFADSIIKASELTTKTLLPTELMVLSACQTGIGKEEKGEGIFSLARSFAMLGIPSTLTTLWEVDNQATYQITELFYQYLAKGLPKDLALQKAQNEYLSQNTSGLSMPNFWAGYVLIGDSTALDSHHYWIYWVGGIFLLLVLGYFIKKKTRFHKL</sequence>
<dbReference type="RefSeq" id="WP_109742074.1">
    <property type="nucleotide sequence ID" value="NZ_QGGO01000005.1"/>
</dbReference>
<dbReference type="EMBL" id="QGGO01000005">
    <property type="protein sequence ID" value="PWK27909.1"/>
    <property type="molecule type" value="Genomic_DNA"/>
</dbReference>
<keyword evidence="2" id="KW-0472">Membrane</keyword>
<dbReference type="PANTHER" id="PTHR10098">
    <property type="entry name" value="RAPSYN-RELATED"/>
    <property type="match status" value="1"/>
</dbReference>
<dbReference type="SUPFAM" id="SSF48452">
    <property type="entry name" value="TPR-like"/>
    <property type="match status" value="3"/>
</dbReference>
<dbReference type="SMART" id="SM00028">
    <property type="entry name" value="TPR"/>
    <property type="match status" value="6"/>
</dbReference>
<organism evidence="4 5">
    <name type="scientific">Arcicella aurantiaca</name>
    <dbReference type="NCBI Taxonomy" id="591202"/>
    <lineage>
        <taxon>Bacteria</taxon>
        <taxon>Pseudomonadati</taxon>
        <taxon>Bacteroidota</taxon>
        <taxon>Cytophagia</taxon>
        <taxon>Cytophagales</taxon>
        <taxon>Flectobacillaceae</taxon>
        <taxon>Arcicella</taxon>
    </lineage>
</organism>
<dbReference type="OrthoDB" id="9771112at2"/>
<dbReference type="InterPro" id="IPR019734">
    <property type="entry name" value="TPR_rpt"/>
</dbReference>
<dbReference type="InterPro" id="IPR011990">
    <property type="entry name" value="TPR-like_helical_dom_sf"/>
</dbReference>
<accession>A0A316ED21</accession>
<keyword evidence="2" id="KW-1133">Transmembrane helix</keyword>
<feature type="domain" description="CHAT" evidence="3">
    <location>
        <begin position="601"/>
        <end position="858"/>
    </location>
</feature>
<keyword evidence="2" id="KW-0812">Transmembrane</keyword>
<evidence type="ECO:0000313" key="4">
    <source>
        <dbReference type="EMBL" id="PWK27909.1"/>
    </source>
</evidence>
<dbReference type="Gene3D" id="1.25.40.10">
    <property type="entry name" value="Tetratricopeptide repeat domain"/>
    <property type="match status" value="3"/>
</dbReference>
<dbReference type="PROSITE" id="PS50005">
    <property type="entry name" value="TPR"/>
    <property type="match status" value="1"/>
</dbReference>
<dbReference type="PANTHER" id="PTHR10098:SF108">
    <property type="entry name" value="TETRATRICOPEPTIDE REPEAT PROTEIN 28"/>
    <property type="match status" value="1"/>
</dbReference>